<sequence length="334" mass="38072">MKNYLILFFLGLGVSSCGFLSEEAYQAEFSELEEIVDRLEDQGALMSQSLDSIAHLYEHQIANYDSLLVYADYDKYLIEGPFSTATPGSDSTKSSIIVLNTTSDRERALQEVAATNFLDEHFSDFVRKNDLVAQVYSNSALQVSRVYPCYDHKNIVDPNIDVTQFNFYYAANEINNPSKGLVWIPDAYVDPAGRGWIVSLVHPIYKEDSLFAVLGVDFTVDDVIYNYLQDFEGEYLLVNAKGDIVAGKAGAIENISMPPLKNHVYRETVKSENFRVSDFNLFQSRSKEVRQMAQDFLLKKSQVFEFQEEKNLKAALCYPFQEIDWYMIQIIPNS</sequence>
<protein>
    <recommendedName>
        <fullName evidence="3">Cache domain-containing protein</fullName>
    </recommendedName>
</protein>
<name>A0ABQ6PXD7_9BACT</name>
<reference evidence="1 2" key="1">
    <citation type="submission" date="2023-08" db="EMBL/GenBank/DDBJ databases">
        <title>Draft genome sequence of Algoriphagus taiwanensis.</title>
        <authorList>
            <person name="Takatani N."/>
            <person name="Hosokawa M."/>
            <person name="Sawabe T."/>
        </authorList>
    </citation>
    <scope>NUCLEOTIDE SEQUENCE [LARGE SCALE GENOMIC DNA]</scope>
    <source>
        <strain evidence="1 2">JCM 19755</strain>
    </source>
</reference>
<dbReference type="Proteomes" id="UP001307705">
    <property type="component" value="Unassembled WGS sequence"/>
</dbReference>
<dbReference type="CDD" id="cd18773">
    <property type="entry name" value="PDC1_HK_sensor"/>
    <property type="match status" value="1"/>
</dbReference>
<evidence type="ECO:0008006" key="3">
    <source>
        <dbReference type="Google" id="ProtNLM"/>
    </source>
</evidence>
<evidence type="ECO:0000313" key="1">
    <source>
        <dbReference type="EMBL" id="GMQ32615.1"/>
    </source>
</evidence>
<proteinExistence type="predicted"/>
<accession>A0ABQ6PXD7</accession>
<dbReference type="PROSITE" id="PS51257">
    <property type="entry name" value="PROKAR_LIPOPROTEIN"/>
    <property type="match status" value="1"/>
</dbReference>
<dbReference type="Gene3D" id="3.30.450.20">
    <property type="entry name" value="PAS domain"/>
    <property type="match status" value="1"/>
</dbReference>
<dbReference type="RefSeq" id="WP_338227428.1">
    <property type="nucleotide sequence ID" value="NZ_BTPE01000003.1"/>
</dbReference>
<gene>
    <name evidence="1" type="ORF">Ataiwa_08870</name>
</gene>
<dbReference type="EMBL" id="BTPE01000003">
    <property type="protein sequence ID" value="GMQ32615.1"/>
    <property type="molecule type" value="Genomic_DNA"/>
</dbReference>
<organism evidence="1 2">
    <name type="scientific">Algoriphagus taiwanensis</name>
    <dbReference type="NCBI Taxonomy" id="1445656"/>
    <lineage>
        <taxon>Bacteria</taxon>
        <taxon>Pseudomonadati</taxon>
        <taxon>Bacteroidota</taxon>
        <taxon>Cytophagia</taxon>
        <taxon>Cytophagales</taxon>
        <taxon>Cyclobacteriaceae</taxon>
        <taxon>Algoriphagus</taxon>
    </lineage>
</organism>
<keyword evidence="2" id="KW-1185">Reference proteome</keyword>
<comment type="caution">
    <text evidence="1">The sequence shown here is derived from an EMBL/GenBank/DDBJ whole genome shotgun (WGS) entry which is preliminary data.</text>
</comment>
<evidence type="ECO:0000313" key="2">
    <source>
        <dbReference type="Proteomes" id="UP001307705"/>
    </source>
</evidence>